<organism evidence="2 3">
    <name type="scientific">Winogradskyella pelagia</name>
    <dbReference type="NCBI Taxonomy" id="2819984"/>
    <lineage>
        <taxon>Bacteria</taxon>
        <taxon>Pseudomonadati</taxon>
        <taxon>Bacteroidota</taxon>
        <taxon>Flavobacteriia</taxon>
        <taxon>Flavobacteriales</taxon>
        <taxon>Flavobacteriaceae</taxon>
        <taxon>Winogradskyella</taxon>
    </lineage>
</organism>
<name>A0ABS3T5X6_9FLAO</name>
<evidence type="ECO:0000313" key="3">
    <source>
        <dbReference type="Proteomes" id="UP000676776"/>
    </source>
</evidence>
<dbReference type="InterPro" id="IPR000601">
    <property type="entry name" value="PKD_dom"/>
</dbReference>
<dbReference type="Gene3D" id="2.60.40.10">
    <property type="entry name" value="Immunoglobulins"/>
    <property type="match status" value="1"/>
</dbReference>
<dbReference type="InterPro" id="IPR035986">
    <property type="entry name" value="PKD_dom_sf"/>
</dbReference>
<proteinExistence type="predicted"/>
<protein>
    <submittedName>
        <fullName evidence="2">PKD domain-containing protein</fullName>
    </submittedName>
</protein>
<dbReference type="InterPro" id="IPR013783">
    <property type="entry name" value="Ig-like_fold"/>
</dbReference>
<dbReference type="SUPFAM" id="SSF49299">
    <property type="entry name" value="PKD domain"/>
    <property type="match status" value="1"/>
</dbReference>
<accession>A0ABS3T5X6</accession>
<dbReference type="RefSeq" id="WP_208154474.1">
    <property type="nucleotide sequence ID" value="NZ_JAGEVF010000007.1"/>
</dbReference>
<evidence type="ECO:0000313" key="2">
    <source>
        <dbReference type="EMBL" id="MBO3117115.1"/>
    </source>
</evidence>
<feature type="domain" description="PKD" evidence="1">
    <location>
        <begin position="53"/>
        <end position="102"/>
    </location>
</feature>
<dbReference type="Proteomes" id="UP000676776">
    <property type="component" value="Unassembled WGS sequence"/>
</dbReference>
<keyword evidence="3" id="KW-1185">Reference proteome</keyword>
<comment type="caution">
    <text evidence="2">The sequence shown here is derived from an EMBL/GenBank/DDBJ whole genome shotgun (WGS) entry which is preliminary data.</text>
</comment>
<dbReference type="EMBL" id="JAGEVF010000007">
    <property type="protein sequence ID" value="MBO3117115.1"/>
    <property type="molecule type" value="Genomic_DNA"/>
</dbReference>
<evidence type="ECO:0000259" key="1">
    <source>
        <dbReference type="Pfam" id="PF18911"/>
    </source>
</evidence>
<dbReference type="Pfam" id="PF18911">
    <property type="entry name" value="PKD_4"/>
    <property type="match status" value="1"/>
</dbReference>
<dbReference type="PROSITE" id="PS51257">
    <property type="entry name" value="PROKAR_LIPOPROTEIN"/>
    <property type="match status" value="1"/>
</dbReference>
<gene>
    <name evidence="2" type="ORF">J4050_10170</name>
</gene>
<sequence>MIFLKNRINILGVFLMTLVIISCEPKEVVVQSNLEARFVSTVTGSTIEFINVSNDAQSYLWDFDNGLTTTISDPTQQFDNGTYTVRLTAFDKNGNSAIFEQTYVIDCEIDENIDPANGNLNWTFKTSNANTLFDAFGNTGGGIVQNPLEDAVNSSCNVHSFEKIPGCFTFAGLGKELNTALDFNNPDASKIFTMKVLAETQVTEVTLRLEFMPFPDVNPAFDRVATITEVGEWQELTFDFTGVTGTFKSMIIYFERNAPCDGDVYYFDDIIQQ</sequence>
<dbReference type="CDD" id="cd00146">
    <property type="entry name" value="PKD"/>
    <property type="match status" value="1"/>
</dbReference>
<reference evidence="2 3" key="1">
    <citation type="submission" date="2021-03" db="EMBL/GenBank/DDBJ databases">
        <title>Winogradskyella sp. nov., isolated from costal sediment.</title>
        <authorList>
            <person name="Gao C."/>
        </authorList>
    </citation>
    <scope>NUCLEOTIDE SEQUENCE [LARGE SCALE GENOMIC DNA]</scope>
    <source>
        <strain evidence="2 3">DF17</strain>
    </source>
</reference>